<dbReference type="PANTHER" id="PTHR20973">
    <property type="entry name" value="NON-SMC ELEMENT 1-RELATED"/>
    <property type="match status" value="1"/>
</dbReference>
<dbReference type="OrthoDB" id="185455at2759"/>
<evidence type="ECO:0000256" key="6">
    <source>
        <dbReference type="ARBA" id="ARBA00019422"/>
    </source>
</evidence>
<reference evidence="22" key="1">
    <citation type="journal article" date="2017" name="bioRxiv">
        <title>Comparative analysis of the genomes of Stylophora pistillata and Acropora digitifera provides evidence for extensive differences between species of corals.</title>
        <authorList>
            <person name="Voolstra C.R."/>
            <person name="Li Y."/>
            <person name="Liew Y.J."/>
            <person name="Baumgarten S."/>
            <person name="Zoccola D."/>
            <person name="Flot J.-F."/>
            <person name="Tambutte S."/>
            <person name="Allemand D."/>
            <person name="Aranda M."/>
        </authorList>
    </citation>
    <scope>NUCLEOTIDE SEQUENCE [LARGE SCALE GENOMIC DNA]</scope>
</reference>
<dbReference type="GO" id="GO:0061630">
    <property type="term" value="F:ubiquitin protein ligase activity"/>
    <property type="evidence" value="ECO:0007669"/>
    <property type="project" value="UniProtKB-EC"/>
</dbReference>
<evidence type="ECO:0000256" key="5">
    <source>
        <dbReference type="ARBA" id="ARBA00012483"/>
    </source>
</evidence>
<keyword evidence="14" id="KW-0779">Telomere</keyword>
<dbReference type="FunFam" id="1.10.10.10:FF:000270">
    <property type="entry name" value="Non-structural maintenance of chromosomes element 1 homolog"/>
    <property type="match status" value="1"/>
</dbReference>
<evidence type="ECO:0000256" key="16">
    <source>
        <dbReference type="ARBA" id="ARBA00023204"/>
    </source>
</evidence>
<dbReference type="Pfam" id="PF07574">
    <property type="entry name" value="SMC_Nse1"/>
    <property type="match status" value="1"/>
</dbReference>
<keyword evidence="9 18" id="KW-0479">Metal-binding</keyword>
<accession>A0A2B4RNH7</accession>
<keyword evidence="12 18" id="KW-0833">Ubl conjugation pathway</keyword>
<evidence type="ECO:0000256" key="14">
    <source>
        <dbReference type="ARBA" id="ARBA00022895"/>
    </source>
</evidence>
<dbReference type="EMBL" id="LSMT01000415">
    <property type="protein sequence ID" value="PFX18353.1"/>
    <property type="molecule type" value="Genomic_DNA"/>
</dbReference>
<dbReference type="AlphaFoldDB" id="A0A2B4RNH7"/>
<dbReference type="Proteomes" id="UP000225706">
    <property type="component" value="Unassembled WGS sequence"/>
</dbReference>
<evidence type="ECO:0000313" key="22">
    <source>
        <dbReference type="Proteomes" id="UP000225706"/>
    </source>
</evidence>
<keyword evidence="15 18" id="KW-0233">DNA recombination</keyword>
<organism evidence="21 22">
    <name type="scientific">Stylophora pistillata</name>
    <name type="common">Smooth cauliflower coral</name>
    <dbReference type="NCBI Taxonomy" id="50429"/>
    <lineage>
        <taxon>Eukaryota</taxon>
        <taxon>Metazoa</taxon>
        <taxon>Cnidaria</taxon>
        <taxon>Anthozoa</taxon>
        <taxon>Hexacorallia</taxon>
        <taxon>Scleractinia</taxon>
        <taxon>Astrocoeniina</taxon>
        <taxon>Pocilloporidae</taxon>
        <taxon>Stylophora</taxon>
    </lineage>
</organism>
<evidence type="ECO:0000256" key="15">
    <source>
        <dbReference type="ARBA" id="ARBA00023172"/>
    </source>
</evidence>
<comment type="catalytic activity">
    <reaction evidence="1 18">
        <text>S-ubiquitinyl-[E2 ubiquitin-conjugating enzyme]-L-cysteine + [acceptor protein]-L-lysine = [E2 ubiquitin-conjugating enzyme]-L-cysteine + N(6)-ubiquitinyl-[acceptor protein]-L-lysine.</text>
        <dbReference type="EC" id="2.3.2.27"/>
    </reaction>
</comment>
<dbReference type="Gene3D" id="1.10.10.10">
    <property type="entry name" value="Winged helix-like DNA-binding domain superfamily/Winged helix DNA-binding domain"/>
    <property type="match status" value="1"/>
</dbReference>
<evidence type="ECO:0000259" key="20">
    <source>
        <dbReference type="Pfam" id="PF08746"/>
    </source>
</evidence>
<evidence type="ECO:0000256" key="19">
    <source>
        <dbReference type="SAM" id="MobiDB-lite"/>
    </source>
</evidence>
<name>A0A2B4RNH7_STYPI</name>
<evidence type="ECO:0000256" key="10">
    <source>
        <dbReference type="ARBA" id="ARBA00022763"/>
    </source>
</evidence>
<evidence type="ECO:0000313" key="21">
    <source>
        <dbReference type="EMBL" id="PFX18353.1"/>
    </source>
</evidence>
<dbReference type="EC" id="2.3.2.27" evidence="5 18"/>
<gene>
    <name evidence="21" type="primary">nsmce1</name>
    <name evidence="21" type="ORF">AWC38_SpisGene17271</name>
</gene>
<feature type="compositionally biased region" description="Polar residues" evidence="19">
    <location>
        <begin position="238"/>
        <end position="251"/>
    </location>
</feature>
<dbReference type="InterPro" id="IPR013083">
    <property type="entry name" value="Znf_RING/FYVE/PHD"/>
</dbReference>
<keyword evidence="11 18" id="KW-0863">Zinc-finger</keyword>
<comment type="caution">
    <text evidence="21">The sequence shown here is derived from an EMBL/GenBank/DDBJ whole genome shotgun (WGS) entry which is preliminary data.</text>
</comment>
<dbReference type="GO" id="GO:0005634">
    <property type="term" value="C:nucleus"/>
    <property type="evidence" value="ECO:0007669"/>
    <property type="project" value="UniProtKB-SubCell"/>
</dbReference>
<dbReference type="Gene3D" id="3.90.1150.220">
    <property type="match status" value="1"/>
</dbReference>
<feature type="domain" description="Non-structural maintenance of chromosomes element 1 RING C4HC3-type" evidence="20">
    <location>
        <begin position="184"/>
        <end position="223"/>
    </location>
</feature>
<keyword evidence="16 18" id="KW-0234">DNA repair</keyword>
<dbReference type="Gene3D" id="3.30.40.10">
    <property type="entry name" value="Zinc/RING finger domain, C3HC4 (zinc finger)"/>
    <property type="match status" value="1"/>
</dbReference>
<evidence type="ECO:0000256" key="17">
    <source>
        <dbReference type="ARBA" id="ARBA00023242"/>
    </source>
</evidence>
<evidence type="ECO:0000256" key="18">
    <source>
        <dbReference type="RuleBase" id="RU368018"/>
    </source>
</evidence>
<comment type="subcellular location">
    <subcellularLocation>
        <location evidence="3">Chromosome</location>
        <location evidence="3">Telomere</location>
    </subcellularLocation>
    <subcellularLocation>
        <location evidence="2 18">Nucleus</location>
    </subcellularLocation>
</comment>
<dbReference type="Pfam" id="PF08746">
    <property type="entry name" value="zf-RING-like"/>
    <property type="match status" value="1"/>
</dbReference>
<comment type="subunit">
    <text evidence="18">Component of the Smc5-Smc6 complex.</text>
</comment>
<evidence type="ECO:0000256" key="13">
    <source>
        <dbReference type="ARBA" id="ARBA00022833"/>
    </source>
</evidence>
<dbReference type="FunFam" id="3.90.1150.220:FF:000001">
    <property type="entry name" value="Non-structural maintenance of chromosomes element 1 homolog"/>
    <property type="match status" value="1"/>
</dbReference>
<evidence type="ECO:0000256" key="3">
    <source>
        <dbReference type="ARBA" id="ARBA00004574"/>
    </source>
</evidence>
<evidence type="ECO:0000256" key="11">
    <source>
        <dbReference type="ARBA" id="ARBA00022771"/>
    </source>
</evidence>
<protein>
    <recommendedName>
        <fullName evidence="6 18">Non-structural maintenance of chromosomes element 1 homolog</fullName>
        <ecNumber evidence="5 18">2.3.2.27</ecNumber>
    </recommendedName>
</protein>
<evidence type="ECO:0000256" key="1">
    <source>
        <dbReference type="ARBA" id="ARBA00000900"/>
    </source>
</evidence>
<keyword evidence="10 18" id="KW-0227">DNA damage</keyword>
<keyword evidence="22" id="KW-1185">Reference proteome</keyword>
<evidence type="ECO:0000256" key="7">
    <source>
        <dbReference type="ARBA" id="ARBA00022454"/>
    </source>
</evidence>
<dbReference type="GO" id="GO:0008270">
    <property type="term" value="F:zinc ion binding"/>
    <property type="evidence" value="ECO:0007669"/>
    <property type="project" value="UniProtKB-KW"/>
</dbReference>
<dbReference type="PANTHER" id="PTHR20973:SF0">
    <property type="entry name" value="NON-STRUCTURAL MAINTENANCE OF CHROMOSOMES ELEMENT 1 HOMOLOG"/>
    <property type="match status" value="1"/>
</dbReference>
<sequence length="261" mass="29425">MRDPHRLFLKSLMSKQFLSETETKTLCQKCCSASEDESLAEDFEAFLETVNKNLKLFFMEIRRGVSEEDGAVHFGLVNTAEDEASKLATDFSPSDIAFFKKAMDLIVASPDGLASSMEILNATHDLEKTIKIKMSITHAENLVERLIKDKWMSELSGSYTLGPKAMLELRPYLKRVYEDEIVDCMICRDIAVRGQCCTQCDGKIHNHCAARFFNGRAQKTCPNQQCGAIWTHRVPHLSTSSSQANGESNTVAGRHHKKRRK</sequence>
<dbReference type="InterPro" id="IPR036388">
    <property type="entry name" value="WH-like_DNA-bd_sf"/>
</dbReference>
<evidence type="ECO:0000256" key="8">
    <source>
        <dbReference type="ARBA" id="ARBA00022679"/>
    </source>
</evidence>
<evidence type="ECO:0000256" key="4">
    <source>
        <dbReference type="ARBA" id="ARBA00010258"/>
    </source>
</evidence>
<dbReference type="GO" id="GO:0000724">
    <property type="term" value="P:double-strand break repair via homologous recombination"/>
    <property type="evidence" value="ECO:0007669"/>
    <property type="project" value="TreeGrafter"/>
</dbReference>
<keyword evidence="8 18" id="KW-0808">Transferase</keyword>
<feature type="region of interest" description="Disordered" evidence="19">
    <location>
        <begin position="238"/>
        <end position="261"/>
    </location>
</feature>
<dbReference type="GO" id="GO:0030915">
    <property type="term" value="C:Smc5-Smc6 complex"/>
    <property type="evidence" value="ECO:0007669"/>
    <property type="project" value="UniProtKB-UniRule"/>
</dbReference>
<keyword evidence="17 18" id="KW-0539">Nucleus</keyword>
<evidence type="ECO:0000256" key="2">
    <source>
        <dbReference type="ARBA" id="ARBA00004123"/>
    </source>
</evidence>
<keyword evidence="7" id="KW-0158">Chromosome</keyword>
<dbReference type="STRING" id="50429.A0A2B4RNH7"/>
<proteinExistence type="inferred from homology"/>
<dbReference type="GO" id="GO:0000781">
    <property type="term" value="C:chromosome, telomeric region"/>
    <property type="evidence" value="ECO:0007669"/>
    <property type="project" value="UniProtKB-SubCell"/>
</dbReference>
<comment type="similarity">
    <text evidence="4 18">Belongs to the NSE1 family.</text>
</comment>
<dbReference type="InterPro" id="IPR011513">
    <property type="entry name" value="Nse1"/>
</dbReference>
<evidence type="ECO:0000256" key="9">
    <source>
        <dbReference type="ARBA" id="ARBA00022723"/>
    </source>
</evidence>
<dbReference type="CDD" id="cd16493">
    <property type="entry name" value="RING-CH-C4HC3_NSE1"/>
    <property type="match status" value="1"/>
</dbReference>
<dbReference type="InterPro" id="IPR014857">
    <property type="entry name" value="Nse1_RING_C4HC3-type"/>
</dbReference>
<evidence type="ECO:0000256" key="12">
    <source>
        <dbReference type="ARBA" id="ARBA00022786"/>
    </source>
</evidence>
<keyword evidence="13 18" id="KW-0862">Zinc</keyword>